<feature type="coiled-coil region" evidence="3">
    <location>
        <begin position="310"/>
        <end position="337"/>
    </location>
</feature>
<comment type="catalytic activity">
    <reaction evidence="2">
        <text>2 GTP = 3',3'-c-di-GMP + 2 diphosphate</text>
        <dbReference type="Rhea" id="RHEA:24898"/>
        <dbReference type="ChEBI" id="CHEBI:33019"/>
        <dbReference type="ChEBI" id="CHEBI:37565"/>
        <dbReference type="ChEBI" id="CHEBI:58805"/>
        <dbReference type="EC" id="2.7.7.65"/>
    </reaction>
</comment>
<dbReference type="Proteomes" id="UP001375382">
    <property type="component" value="Unassembled WGS sequence"/>
</dbReference>
<sequence>MTEQTSAPHFWALIDVLPLAVLYKEQARKAVFANQAALRLFGLPAQQNLLSLSDIQQLPLNTADSDQPFSLLQNPLLLALSGTELCQPLSIAGQKLMLQSKVISLSFTLHSSVVISLCSSSLTQQRLPAASDSNQLLAELQEALAFDKLISLISTELINVKASKLDQHIEDALAAVGEFCHADRSYIFLFNGDGSMMSNTHEWVREGIRAHKDNLQQIPQPALPYFFNIIKQDLVFAVDEVAKLPPQASAEKQEFEAEDIQSVLCCAMQAEDKLLGFVGCDMVARQRNWTSNDLRRMKLVGDMLANALQNVSYRQSLQQVTEQLQQANAQLQQQAHQDGLTGIANRRHFDQHLEQELQRASRHQQQLALLMLDIDFFKAYNDHYGHQAGDQALQQVAQLLQQQCRRQGELAARYGGEEFAIILPGAGEKECHTIAKRIQRDLKALAIMHQQSAVSSLLTLSVGFSSIWPTQDHSADRLIAKADKALYQAKAAGRNSIYHLSDVVTS</sequence>
<dbReference type="GO" id="GO:0052621">
    <property type="term" value="F:diguanylate cyclase activity"/>
    <property type="evidence" value="ECO:0007669"/>
    <property type="project" value="UniProtKB-EC"/>
</dbReference>
<dbReference type="CDD" id="cd01949">
    <property type="entry name" value="GGDEF"/>
    <property type="match status" value="1"/>
</dbReference>
<dbReference type="InterPro" id="IPR029016">
    <property type="entry name" value="GAF-like_dom_sf"/>
</dbReference>
<dbReference type="InterPro" id="IPR050469">
    <property type="entry name" value="Diguanylate_Cyclase"/>
</dbReference>
<dbReference type="NCBIfam" id="TIGR00254">
    <property type="entry name" value="GGDEF"/>
    <property type="match status" value="1"/>
</dbReference>
<keyword evidence="5" id="KW-0808">Transferase</keyword>
<dbReference type="SMART" id="SM00267">
    <property type="entry name" value="GGDEF"/>
    <property type="match status" value="1"/>
</dbReference>
<dbReference type="EMBL" id="JALAAR010000001">
    <property type="protein sequence ID" value="MEH8015814.1"/>
    <property type="molecule type" value="Genomic_DNA"/>
</dbReference>
<dbReference type="PANTHER" id="PTHR45138">
    <property type="entry name" value="REGULATORY COMPONENTS OF SENSORY TRANSDUCTION SYSTEM"/>
    <property type="match status" value="1"/>
</dbReference>
<reference evidence="5 6" key="1">
    <citation type="journal article" date="2023" name="Ecotoxicol. Environ. Saf.">
        <title>Mercury remediation potential of mercury-resistant strain Rheinheimera metallidurans sp. nov. isolated from a municipal waste dumping site.</title>
        <authorList>
            <person name="Yadav V."/>
            <person name="Manjhi A."/>
            <person name="Vadakedath N."/>
        </authorList>
    </citation>
    <scope>NUCLEOTIDE SEQUENCE [LARGE SCALE GENOMIC DNA]</scope>
    <source>
        <strain evidence="5 6">E-49</strain>
    </source>
</reference>
<proteinExistence type="predicted"/>
<dbReference type="InterPro" id="IPR043128">
    <property type="entry name" value="Rev_trsase/Diguanyl_cyclase"/>
</dbReference>
<dbReference type="PANTHER" id="PTHR45138:SF9">
    <property type="entry name" value="DIGUANYLATE CYCLASE DGCM-RELATED"/>
    <property type="match status" value="1"/>
</dbReference>
<feature type="domain" description="GGDEF" evidence="4">
    <location>
        <begin position="365"/>
        <end position="502"/>
    </location>
</feature>
<dbReference type="InterPro" id="IPR029787">
    <property type="entry name" value="Nucleotide_cyclase"/>
</dbReference>
<evidence type="ECO:0000313" key="5">
    <source>
        <dbReference type="EMBL" id="MEH8015814.1"/>
    </source>
</evidence>
<dbReference type="Pfam" id="PF00990">
    <property type="entry name" value="GGDEF"/>
    <property type="match status" value="1"/>
</dbReference>
<dbReference type="Gene3D" id="3.30.70.270">
    <property type="match status" value="1"/>
</dbReference>
<evidence type="ECO:0000256" key="2">
    <source>
        <dbReference type="ARBA" id="ARBA00034247"/>
    </source>
</evidence>
<name>A0ABU8C1P1_9GAMM</name>
<dbReference type="Pfam" id="PF01590">
    <property type="entry name" value="GAF"/>
    <property type="match status" value="1"/>
</dbReference>
<organism evidence="5 6">
    <name type="scientific">Rheinheimera muenzenbergensis</name>
    <dbReference type="NCBI Taxonomy" id="1193628"/>
    <lineage>
        <taxon>Bacteria</taxon>
        <taxon>Pseudomonadati</taxon>
        <taxon>Pseudomonadota</taxon>
        <taxon>Gammaproteobacteria</taxon>
        <taxon>Chromatiales</taxon>
        <taxon>Chromatiaceae</taxon>
        <taxon>Rheinheimera</taxon>
    </lineage>
</organism>
<evidence type="ECO:0000256" key="3">
    <source>
        <dbReference type="SAM" id="Coils"/>
    </source>
</evidence>
<keyword evidence="5" id="KW-0548">Nucleotidyltransferase</keyword>
<dbReference type="InterPro" id="IPR003018">
    <property type="entry name" value="GAF"/>
</dbReference>
<dbReference type="Gene3D" id="3.30.450.40">
    <property type="match status" value="1"/>
</dbReference>
<gene>
    <name evidence="5" type="ORF">MN202_01095</name>
</gene>
<keyword evidence="3" id="KW-0175">Coiled coil</keyword>
<evidence type="ECO:0000259" key="4">
    <source>
        <dbReference type="PROSITE" id="PS50887"/>
    </source>
</evidence>
<evidence type="ECO:0000313" key="6">
    <source>
        <dbReference type="Proteomes" id="UP001375382"/>
    </source>
</evidence>
<evidence type="ECO:0000256" key="1">
    <source>
        <dbReference type="ARBA" id="ARBA00012528"/>
    </source>
</evidence>
<protein>
    <recommendedName>
        <fullName evidence="1">diguanylate cyclase</fullName>
        <ecNumber evidence="1">2.7.7.65</ecNumber>
    </recommendedName>
</protein>
<dbReference type="SUPFAM" id="SSF55073">
    <property type="entry name" value="Nucleotide cyclase"/>
    <property type="match status" value="1"/>
</dbReference>
<dbReference type="RefSeq" id="WP_335734234.1">
    <property type="nucleotide sequence ID" value="NZ_JALAAR010000001.1"/>
</dbReference>
<dbReference type="EC" id="2.7.7.65" evidence="1"/>
<dbReference type="SMART" id="SM00065">
    <property type="entry name" value="GAF"/>
    <property type="match status" value="1"/>
</dbReference>
<dbReference type="InterPro" id="IPR000160">
    <property type="entry name" value="GGDEF_dom"/>
</dbReference>
<dbReference type="PROSITE" id="PS50887">
    <property type="entry name" value="GGDEF"/>
    <property type="match status" value="1"/>
</dbReference>
<comment type="caution">
    <text evidence="5">The sequence shown here is derived from an EMBL/GenBank/DDBJ whole genome shotgun (WGS) entry which is preliminary data.</text>
</comment>
<accession>A0ABU8C1P1</accession>
<keyword evidence="6" id="KW-1185">Reference proteome</keyword>
<dbReference type="SUPFAM" id="SSF55781">
    <property type="entry name" value="GAF domain-like"/>
    <property type="match status" value="1"/>
</dbReference>